<accession>A0ACC2U799</accession>
<comment type="caution">
    <text evidence="1">The sequence shown here is derived from an EMBL/GenBank/DDBJ whole genome shotgun (WGS) entry which is preliminary data.</text>
</comment>
<gene>
    <name evidence="1" type="ORF">DSO57_1000216</name>
</gene>
<organism evidence="1 2">
    <name type="scientific">Entomophthora muscae</name>
    <dbReference type="NCBI Taxonomy" id="34485"/>
    <lineage>
        <taxon>Eukaryota</taxon>
        <taxon>Fungi</taxon>
        <taxon>Fungi incertae sedis</taxon>
        <taxon>Zoopagomycota</taxon>
        <taxon>Entomophthoromycotina</taxon>
        <taxon>Entomophthoromycetes</taxon>
        <taxon>Entomophthorales</taxon>
        <taxon>Entomophthoraceae</taxon>
        <taxon>Entomophthora</taxon>
    </lineage>
</organism>
<protein>
    <submittedName>
        <fullName evidence="1">Uncharacterized protein</fullName>
    </submittedName>
</protein>
<proteinExistence type="predicted"/>
<dbReference type="Proteomes" id="UP001165960">
    <property type="component" value="Unassembled WGS sequence"/>
</dbReference>
<evidence type="ECO:0000313" key="2">
    <source>
        <dbReference type="Proteomes" id="UP001165960"/>
    </source>
</evidence>
<keyword evidence="2" id="KW-1185">Reference proteome</keyword>
<evidence type="ECO:0000313" key="1">
    <source>
        <dbReference type="EMBL" id="KAJ9082914.1"/>
    </source>
</evidence>
<reference evidence="1" key="1">
    <citation type="submission" date="2022-04" db="EMBL/GenBank/DDBJ databases">
        <title>Genome of the entomopathogenic fungus Entomophthora muscae.</title>
        <authorList>
            <person name="Elya C."/>
            <person name="Lovett B.R."/>
            <person name="Lee E."/>
            <person name="Macias A.M."/>
            <person name="Hajek A.E."/>
            <person name="De Bivort B.L."/>
            <person name="Kasson M.T."/>
            <person name="De Fine Licht H.H."/>
            <person name="Stajich J.E."/>
        </authorList>
    </citation>
    <scope>NUCLEOTIDE SEQUENCE</scope>
    <source>
        <strain evidence="1">Berkeley</strain>
    </source>
</reference>
<name>A0ACC2U799_9FUNG</name>
<dbReference type="EMBL" id="QTSX02001421">
    <property type="protein sequence ID" value="KAJ9082914.1"/>
    <property type="molecule type" value="Genomic_DNA"/>
</dbReference>
<sequence>MHQHQPWVPSWLRPNLCSCQALRGGLASGICSGPIGGGGSDSSVRDSSPNQPRLATRRAACRSGQPGSKPSSPVQPKRRVGLSLMTKLLAVCCAIRSWCPQSRDAGV</sequence>